<evidence type="ECO:0000256" key="10">
    <source>
        <dbReference type="ARBA" id="ARBA00023180"/>
    </source>
</evidence>
<dbReference type="GO" id="GO:0016020">
    <property type="term" value="C:membrane"/>
    <property type="evidence" value="ECO:0007669"/>
    <property type="project" value="UniProtKB-SubCell"/>
</dbReference>
<reference evidence="15" key="1">
    <citation type="submission" date="2025-08" db="UniProtKB">
        <authorList>
            <consortium name="Ensembl"/>
        </authorList>
    </citation>
    <scope>IDENTIFICATION</scope>
</reference>
<keyword evidence="9 13" id="KW-0675">Receptor</keyword>
<evidence type="ECO:0000256" key="6">
    <source>
        <dbReference type="ARBA" id="ARBA00022989"/>
    </source>
</evidence>
<dbReference type="PANTHER" id="PTHR11394:SF149">
    <property type="entry name" value="TASTE RECEPTOR TYPE 2 MEMBER 1"/>
    <property type="match status" value="1"/>
</dbReference>
<keyword evidence="3 13" id="KW-0919">Taste</keyword>
<dbReference type="GO" id="GO:0004930">
    <property type="term" value="F:G protein-coupled receptor activity"/>
    <property type="evidence" value="ECO:0007669"/>
    <property type="project" value="UniProtKB-KW"/>
</dbReference>
<dbReference type="AlphaFoldDB" id="A0A8C8SEY1"/>
<feature type="transmembrane region" description="Helical" evidence="14">
    <location>
        <begin position="287"/>
        <end position="308"/>
    </location>
</feature>
<dbReference type="InterPro" id="IPR007960">
    <property type="entry name" value="TAS2R"/>
</dbReference>
<dbReference type="Proteomes" id="UP000694393">
    <property type="component" value="Unplaced"/>
</dbReference>
<feature type="transmembrane region" description="Helical" evidence="14">
    <location>
        <begin position="145"/>
        <end position="167"/>
    </location>
</feature>
<evidence type="ECO:0000256" key="13">
    <source>
        <dbReference type="RuleBase" id="RU004424"/>
    </source>
</evidence>
<keyword evidence="10" id="KW-0325">Glycoprotein</keyword>
<evidence type="ECO:0000256" key="2">
    <source>
        <dbReference type="ARBA" id="ARBA00007376"/>
    </source>
</evidence>
<keyword evidence="11 13" id="KW-0807">Transducer</keyword>
<evidence type="ECO:0000256" key="9">
    <source>
        <dbReference type="ARBA" id="ARBA00023170"/>
    </source>
</evidence>
<comment type="similarity">
    <text evidence="2 12">Belongs to the G-protein coupled receptor T2R family.</text>
</comment>
<feature type="transmembrane region" description="Helical" evidence="14">
    <location>
        <begin position="22"/>
        <end position="47"/>
    </location>
</feature>
<dbReference type="FunFam" id="1.20.1070.10:FF:000055">
    <property type="entry name" value="Taste receptor type 2"/>
    <property type="match status" value="1"/>
</dbReference>
<keyword evidence="5 13" id="KW-0812">Transmembrane</keyword>
<evidence type="ECO:0000256" key="3">
    <source>
        <dbReference type="ARBA" id="ARBA00022480"/>
    </source>
</evidence>
<evidence type="ECO:0000256" key="4">
    <source>
        <dbReference type="ARBA" id="ARBA00022606"/>
    </source>
</evidence>
<comment type="subcellular location">
    <subcellularLocation>
        <location evidence="1 13">Membrane</location>
        <topology evidence="1 13">Multi-pass membrane protein</topology>
    </subcellularLocation>
</comment>
<name>A0A8C8SEY1_9SAUR</name>
<dbReference type="Pfam" id="PF05296">
    <property type="entry name" value="TAS2R"/>
    <property type="match status" value="1"/>
</dbReference>
<evidence type="ECO:0000313" key="15">
    <source>
        <dbReference type="Ensembl" id="ENSPCEP00000018059.1"/>
    </source>
</evidence>
<dbReference type="CDD" id="cd13950">
    <property type="entry name" value="7tm_TAS2R"/>
    <property type="match status" value="1"/>
</dbReference>
<evidence type="ECO:0000256" key="11">
    <source>
        <dbReference type="ARBA" id="ARBA00023224"/>
    </source>
</evidence>
<proteinExistence type="inferred from homology"/>
<evidence type="ECO:0000256" key="14">
    <source>
        <dbReference type="SAM" id="Phobius"/>
    </source>
</evidence>
<protein>
    <recommendedName>
        <fullName evidence="13">Taste receptor type 2</fullName>
    </recommendedName>
</protein>
<dbReference type="PANTHER" id="PTHR11394">
    <property type="entry name" value="TASTE RECEPTOR TYPE 2"/>
    <property type="match status" value="1"/>
</dbReference>
<keyword evidence="8 13" id="KW-0472">Membrane</keyword>
<reference evidence="15" key="2">
    <citation type="submission" date="2025-09" db="UniProtKB">
        <authorList>
            <consortium name="Ensembl"/>
        </authorList>
    </citation>
    <scope>IDENTIFICATION</scope>
</reference>
<feature type="transmembrane region" description="Helical" evidence="14">
    <location>
        <begin position="208"/>
        <end position="229"/>
    </location>
</feature>
<accession>A0A8C8SEY1</accession>
<evidence type="ECO:0000256" key="12">
    <source>
        <dbReference type="RuleBase" id="RU004423"/>
    </source>
</evidence>
<dbReference type="Gene3D" id="1.20.1070.10">
    <property type="entry name" value="Rhodopsin 7-helix transmembrane proteins"/>
    <property type="match status" value="1"/>
</dbReference>
<evidence type="ECO:0000256" key="8">
    <source>
        <dbReference type="ARBA" id="ARBA00023136"/>
    </source>
</evidence>
<evidence type="ECO:0000313" key="16">
    <source>
        <dbReference type="Proteomes" id="UP000694393"/>
    </source>
</evidence>
<evidence type="ECO:0000256" key="1">
    <source>
        <dbReference type="ARBA" id="ARBA00004141"/>
    </source>
</evidence>
<dbReference type="SUPFAM" id="SSF81321">
    <property type="entry name" value="Family A G protein-coupled receptor-like"/>
    <property type="match status" value="1"/>
</dbReference>
<sequence length="348" mass="39499">KLSKLSYKLRINDEKSFAPEAIFYLIISAIELSAGVVANGFIVGLNCIGWAKSRALSSYEKIITSLALSRFFLQLLLSSDNFLSKIYAGFYGMIQALVSYVLIWIFINQASLCFASCLSVFYCVKIANQSLFSWLGPLKLRNAKLVPWLLLCSMLYCLVTTVSYNFFRYFNWMILSHNSTDTLRNLTKSHIKESLIQYAFLIRSLGSIFPLILFVASSILLIISLWRHIRKMKLNSDFIPSFRNPSTEACMHALESMVSFFILYNIYYVATTCSIGNMSDFSDEWKIMVSTAVSAAYPSVHSIILIIGNPKLKLASARILHLPMMSKVWTSPCLSCERKDTLWSAHRT</sequence>
<feature type="transmembrane region" description="Helical" evidence="14">
    <location>
        <begin position="97"/>
        <end position="124"/>
    </location>
</feature>
<feature type="transmembrane region" description="Helical" evidence="14">
    <location>
        <begin position="249"/>
        <end position="267"/>
    </location>
</feature>
<keyword evidence="16" id="KW-1185">Reference proteome</keyword>
<keyword evidence="7 13" id="KW-0297">G-protein coupled receptor</keyword>
<dbReference type="Ensembl" id="ENSPCET00000018675.1">
    <property type="protein sequence ID" value="ENSPCEP00000018059.1"/>
    <property type="gene ID" value="ENSPCEG00000014111.1"/>
</dbReference>
<dbReference type="GO" id="GO:0033038">
    <property type="term" value="F:bitter taste receptor activity"/>
    <property type="evidence" value="ECO:0007669"/>
    <property type="project" value="InterPro"/>
</dbReference>
<evidence type="ECO:0000256" key="7">
    <source>
        <dbReference type="ARBA" id="ARBA00023040"/>
    </source>
</evidence>
<keyword evidence="4 13" id="KW-0716">Sensory transduction</keyword>
<organism evidence="15 16">
    <name type="scientific">Pelusios castaneus</name>
    <name type="common">West African mud turtle</name>
    <dbReference type="NCBI Taxonomy" id="367368"/>
    <lineage>
        <taxon>Eukaryota</taxon>
        <taxon>Metazoa</taxon>
        <taxon>Chordata</taxon>
        <taxon>Craniata</taxon>
        <taxon>Vertebrata</taxon>
        <taxon>Euteleostomi</taxon>
        <taxon>Archelosauria</taxon>
        <taxon>Testudinata</taxon>
        <taxon>Testudines</taxon>
        <taxon>Pleurodira</taxon>
        <taxon>Pelomedusidae</taxon>
        <taxon>Pelusios</taxon>
    </lineage>
</organism>
<evidence type="ECO:0000256" key="5">
    <source>
        <dbReference type="ARBA" id="ARBA00022692"/>
    </source>
</evidence>
<keyword evidence="6 14" id="KW-1133">Transmembrane helix</keyword>